<name>A0A7S0C7L4_9STRA</name>
<keyword evidence="5" id="KW-0028">Amino-acid biosynthesis</keyword>
<reference evidence="8" key="1">
    <citation type="submission" date="2021-01" db="EMBL/GenBank/DDBJ databases">
        <authorList>
            <person name="Corre E."/>
            <person name="Pelletier E."/>
            <person name="Niang G."/>
            <person name="Scheremetjew M."/>
            <person name="Finn R."/>
            <person name="Kale V."/>
            <person name="Holt S."/>
            <person name="Cochrane G."/>
            <person name="Meng A."/>
            <person name="Brown T."/>
            <person name="Cohen L."/>
        </authorList>
    </citation>
    <scope>NUCLEOTIDE SEQUENCE</scope>
    <source>
        <strain evidence="8">CCAP1064/1</strain>
    </source>
</reference>
<dbReference type="Gene3D" id="3.30.230.40">
    <property type="entry name" value="Imidazole glycerol phosphate dehydratase, domain 1"/>
    <property type="match status" value="1"/>
</dbReference>
<dbReference type="GO" id="GO:0000105">
    <property type="term" value="P:L-histidine biosynthetic process"/>
    <property type="evidence" value="ECO:0007669"/>
    <property type="project" value="UniProtKB-UniPathway"/>
</dbReference>
<dbReference type="UniPathway" id="UPA00031">
    <property type="reaction ID" value="UER00011"/>
</dbReference>
<gene>
    <name evidence="8" type="ORF">PINE0816_LOCUS11562</name>
</gene>
<dbReference type="InterPro" id="IPR020568">
    <property type="entry name" value="Ribosomal_Su5_D2-typ_SF"/>
</dbReference>
<dbReference type="InterPro" id="IPR000807">
    <property type="entry name" value="ImidazoleglycerolP_deHydtase"/>
</dbReference>
<evidence type="ECO:0000256" key="3">
    <source>
        <dbReference type="ARBA" id="ARBA00007481"/>
    </source>
</evidence>
<protein>
    <recommendedName>
        <fullName evidence="4">imidazoleglycerol-phosphate dehydratase</fullName>
        <ecNumber evidence="4">4.2.1.19</ecNumber>
    </recommendedName>
</protein>
<sequence>MAHETRLNPVVDVIQPRTASRNRSTKETTIEIHVNLDEKPTTPINSGVELMNVIMTELRTHAGINFTIDCLGDTYIDDHHTVEDVAIALKRMGAEAVAPSQTHDGNMVPRPCPQHHIGI</sequence>
<comment type="similarity">
    <text evidence="3">Belongs to the imidazoleglycerol-phosphate dehydratase family.</text>
</comment>
<evidence type="ECO:0000256" key="2">
    <source>
        <dbReference type="ARBA" id="ARBA00005047"/>
    </source>
</evidence>
<dbReference type="EMBL" id="HBEL01024796">
    <property type="protein sequence ID" value="CAD8415427.1"/>
    <property type="molecule type" value="Transcribed_RNA"/>
</dbReference>
<evidence type="ECO:0000256" key="5">
    <source>
        <dbReference type="ARBA" id="ARBA00022605"/>
    </source>
</evidence>
<accession>A0A7S0C7L4</accession>
<dbReference type="PROSITE" id="PS00954">
    <property type="entry name" value="IGP_DEHYDRATASE_1"/>
    <property type="match status" value="1"/>
</dbReference>
<dbReference type="PANTHER" id="PTHR23133">
    <property type="entry name" value="IMIDAZOLEGLYCEROL-PHOSPHATE DEHYDRATASE HIS7"/>
    <property type="match status" value="1"/>
</dbReference>
<evidence type="ECO:0000256" key="6">
    <source>
        <dbReference type="ARBA" id="ARBA00023102"/>
    </source>
</evidence>
<dbReference type="InterPro" id="IPR020565">
    <property type="entry name" value="ImidazoleglycerP_deHydtase_CS"/>
</dbReference>
<dbReference type="AlphaFoldDB" id="A0A7S0C7L4"/>
<evidence type="ECO:0000256" key="4">
    <source>
        <dbReference type="ARBA" id="ARBA00012075"/>
    </source>
</evidence>
<comment type="catalytic activity">
    <reaction evidence="1">
        <text>D-erythro-1-(imidazol-4-yl)glycerol 3-phosphate = 3-(imidazol-4-yl)-2-oxopropyl phosphate + H2O</text>
        <dbReference type="Rhea" id="RHEA:11040"/>
        <dbReference type="ChEBI" id="CHEBI:15377"/>
        <dbReference type="ChEBI" id="CHEBI:57766"/>
        <dbReference type="ChEBI" id="CHEBI:58278"/>
        <dbReference type="EC" id="4.2.1.19"/>
    </reaction>
</comment>
<proteinExistence type="inferred from homology"/>
<dbReference type="InterPro" id="IPR038494">
    <property type="entry name" value="IGPD_sf"/>
</dbReference>
<dbReference type="EC" id="4.2.1.19" evidence="4"/>
<keyword evidence="6" id="KW-0368">Histidine biosynthesis</keyword>
<dbReference type="SUPFAM" id="SSF54211">
    <property type="entry name" value="Ribosomal protein S5 domain 2-like"/>
    <property type="match status" value="1"/>
</dbReference>
<dbReference type="GO" id="GO:0004424">
    <property type="term" value="F:imidazoleglycerol-phosphate dehydratase activity"/>
    <property type="evidence" value="ECO:0007669"/>
    <property type="project" value="UniProtKB-EC"/>
</dbReference>
<comment type="pathway">
    <text evidence="2">Amino-acid biosynthesis; L-histidine biosynthesis; L-histidine from 5-phospho-alpha-D-ribose 1-diphosphate: step 6/9.</text>
</comment>
<evidence type="ECO:0000256" key="7">
    <source>
        <dbReference type="ARBA" id="ARBA00023239"/>
    </source>
</evidence>
<dbReference type="FunFam" id="3.30.230.40:FF:000003">
    <property type="entry name" value="Imidazoleglycerol-phosphate dehydratase HisB"/>
    <property type="match status" value="1"/>
</dbReference>
<dbReference type="Pfam" id="PF00475">
    <property type="entry name" value="IGPD"/>
    <property type="match status" value="1"/>
</dbReference>
<organism evidence="8">
    <name type="scientific">Proboscia inermis</name>
    <dbReference type="NCBI Taxonomy" id="420281"/>
    <lineage>
        <taxon>Eukaryota</taxon>
        <taxon>Sar</taxon>
        <taxon>Stramenopiles</taxon>
        <taxon>Ochrophyta</taxon>
        <taxon>Bacillariophyta</taxon>
        <taxon>Coscinodiscophyceae</taxon>
        <taxon>Rhizosoleniophycidae</taxon>
        <taxon>Rhizosoleniales</taxon>
        <taxon>Rhizosoleniaceae</taxon>
        <taxon>Proboscia</taxon>
    </lineage>
</organism>
<evidence type="ECO:0000256" key="1">
    <source>
        <dbReference type="ARBA" id="ARBA00001723"/>
    </source>
</evidence>
<evidence type="ECO:0000313" key="8">
    <source>
        <dbReference type="EMBL" id="CAD8415427.1"/>
    </source>
</evidence>
<dbReference type="PANTHER" id="PTHR23133:SF2">
    <property type="entry name" value="IMIDAZOLEGLYCEROL-PHOSPHATE DEHYDRATASE"/>
    <property type="match status" value="1"/>
</dbReference>
<keyword evidence="7" id="KW-0456">Lyase</keyword>